<dbReference type="eggNOG" id="COG1001">
    <property type="taxonomic scope" value="Bacteria"/>
</dbReference>
<dbReference type="GO" id="GO:0006146">
    <property type="term" value="P:adenine catabolic process"/>
    <property type="evidence" value="ECO:0007669"/>
    <property type="project" value="InterPro"/>
</dbReference>
<feature type="domain" description="Amidohydrolase-related" evidence="7">
    <location>
        <begin position="52"/>
        <end position="334"/>
    </location>
</feature>
<sequence>MFVDLKIENGQVLNVFTQEFETKDIWIDAGKIVAVGFLEAEALQIYDAQGQYLVPGYIDAHVHVESAMVAPSELGKVLLAHGVTSIFADPHEIANVIGTKGIEYMIQDGRQTPLDIFVMLPSSVPCTPFDHNGATLDAKALHPLYHYPEVKGLAEVMDYPAVAKGDADITAKIADALAHGFVADGHGAGLTAQQLAVYEKAGITTDHEALNVTDVQERLAHHFKVFLREGTVERDLKATIGAVTPKNEASFAFCTDDKLITDLVAEGSIDHNIRLALDAGLKPEQVYTMASLNAASAHNMTHLGALAVGYQADINILSAIDAPMPTRVLKKGQWLQLQTTKPIEFSENTVHHHFKTSDLKLTLTTPQVHVIGVKPNHIDTFDLIREIQPTSNFQSDLTQDILKMVVVERHHDSGSFGLGLVHGFKIQNGAVATTIGHDAHNLTAVGSSDGAIMQAIEAVTVCGGGIAIANDQGVLATMPLVIAGLMSNKPYAKACVDLQHIYAAYQRISQPIDFDPFITLSFLTLPVIPTIKLTDQGLYDFNSQSFIPVEVGQKVDAK</sequence>
<dbReference type="Pfam" id="PF01979">
    <property type="entry name" value="Amidohydro_1"/>
    <property type="match status" value="1"/>
</dbReference>
<evidence type="ECO:0000256" key="1">
    <source>
        <dbReference type="ARBA" id="ARBA00006773"/>
    </source>
</evidence>
<dbReference type="NCBIfam" id="TIGR01178">
    <property type="entry name" value="ade"/>
    <property type="match status" value="1"/>
</dbReference>
<evidence type="ECO:0000256" key="2">
    <source>
        <dbReference type="ARBA" id="ARBA00012782"/>
    </source>
</evidence>
<dbReference type="InterPro" id="IPR006679">
    <property type="entry name" value="Adenine_deam"/>
</dbReference>
<gene>
    <name evidence="6" type="primary">ade</name>
    <name evidence="9" type="ORF">FC83_GL002291</name>
</gene>
<dbReference type="InterPro" id="IPR026912">
    <property type="entry name" value="Adenine_deam_C"/>
</dbReference>
<evidence type="ECO:0000256" key="3">
    <source>
        <dbReference type="ARBA" id="ARBA00022801"/>
    </source>
</evidence>
<keyword evidence="10" id="KW-1185">Reference proteome</keyword>
<dbReference type="InterPro" id="IPR006680">
    <property type="entry name" value="Amidohydro-rel"/>
</dbReference>
<dbReference type="SUPFAM" id="SSF51556">
    <property type="entry name" value="Metallo-dependent hydrolases"/>
    <property type="match status" value="1"/>
</dbReference>
<keyword evidence="4 6" id="KW-0464">Manganese</keyword>
<evidence type="ECO:0000256" key="5">
    <source>
        <dbReference type="ARBA" id="ARBA00047720"/>
    </source>
</evidence>
<dbReference type="RefSeq" id="WP_081763216.1">
    <property type="nucleotide sequence ID" value="NZ_AZGA01000031.1"/>
</dbReference>
<dbReference type="CDD" id="cd01295">
    <property type="entry name" value="AdeC"/>
    <property type="match status" value="1"/>
</dbReference>
<evidence type="ECO:0000256" key="6">
    <source>
        <dbReference type="HAMAP-Rule" id="MF_01518"/>
    </source>
</evidence>
<dbReference type="PATRIC" id="fig|1423734.3.peg.2315"/>
<dbReference type="SUPFAM" id="SSF51338">
    <property type="entry name" value="Composite domain of metallo-dependent hydrolases"/>
    <property type="match status" value="1"/>
</dbReference>
<comment type="cofactor">
    <cofactor evidence="6">
        <name>Mn(2+)</name>
        <dbReference type="ChEBI" id="CHEBI:29035"/>
    </cofactor>
</comment>
<comment type="catalytic activity">
    <reaction evidence="5 6">
        <text>adenine + H2O + H(+) = hypoxanthine + NH4(+)</text>
        <dbReference type="Rhea" id="RHEA:23688"/>
        <dbReference type="ChEBI" id="CHEBI:15377"/>
        <dbReference type="ChEBI" id="CHEBI:15378"/>
        <dbReference type="ChEBI" id="CHEBI:16708"/>
        <dbReference type="ChEBI" id="CHEBI:17368"/>
        <dbReference type="ChEBI" id="CHEBI:28938"/>
        <dbReference type="EC" id="3.5.4.2"/>
    </reaction>
</comment>
<name>X0PWA2_9LACO</name>
<dbReference type="AlphaFoldDB" id="X0PWA2"/>
<dbReference type="HAMAP" id="MF_01518">
    <property type="entry name" value="Adenine_deamin"/>
    <property type="match status" value="1"/>
</dbReference>
<dbReference type="EC" id="3.5.4.2" evidence="2 6"/>
<comment type="caution">
    <text evidence="9">The sequence shown here is derived from an EMBL/GenBank/DDBJ whole genome shotgun (WGS) entry which is preliminary data.</text>
</comment>
<dbReference type="OrthoDB" id="9775607at2"/>
<evidence type="ECO:0000313" key="9">
    <source>
        <dbReference type="EMBL" id="KRM34151.1"/>
    </source>
</evidence>
<dbReference type="InterPro" id="IPR011059">
    <property type="entry name" value="Metal-dep_hydrolase_composite"/>
</dbReference>
<evidence type="ECO:0000313" key="10">
    <source>
        <dbReference type="Proteomes" id="UP000051236"/>
    </source>
</evidence>
<comment type="similarity">
    <text evidence="1 6">Belongs to the metallo-dependent hydrolases superfamily. Adenine deaminase family.</text>
</comment>
<accession>X0PWA2</accession>
<dbReference type="Pfam" id="PF13382">
    <property type="entry name" value="Adenine_deam_C"/>
    <property type="match status" value="1"/>
</dbReference>
<dbReference type="Gene3D" id="3.20.20.140">
    <property type="entry name" value="Metal-dependent hydrolases"/>
    <property type="match status" value="1"/>
</dbReference>
<protein>
    <recommendedName>
        <fullName evidence="2 6">Adenine deaminase</fullName>
        <shortName evidence="6">Adenase</shortName>
        <shortName evidence="6">Adenine aminase</shortName>
        <ecNumber evidence="2 6">3.5.4.2</ecNumber>
    </recommendedName>
</protein>
<dbReference type="Proteomes" id="UP000051236">
    <property type="component" value="Unassembled WGS sequence"/>
</dbReference>
<feature type="domain" description="Adenine deaminase C-terminal" evidence="8">
    <location>
        <begin position="391"/>
        <end position="544"/>
    </location>
</feature>
<proteinExistence type="inferred from homology"/>
<dbReference type="Gene3D" id="2.30.40.10">
    <property type="entry name" value="Urease, subunit C, domain 1"/>
    <property type="match status" value="1"/>
</dbReference>
<dbReference type="STRING" id="1423734.FC83_GL002291"/>
<organism evidence="9 10">
    <name type="scientific">Agrilactobacillus composti DSM 18527 = JCM 14202</name>
    <dbReference type="NCBI Taxonomy" id="1423734"/>
    <lineage>
        <taxon>Bacteria</taxon>
        <taxon>Bacillati</taxon>
        <taxon>Bacillota</taxon>
        <taxon>Bacilli</taxon>
        <taxon>Lactobacillales</taxon>
        <taxon>Lactobacillaceae</taxon>
        <taxon>Agrilactobacillus</taxon>
    </lineage>
</organism>
<evidence type="ECO:0000256" key="4">
    <source>
        <dbReference type="ARBA" id="ARBA00023211"/>
    </source>
</evidence>
<keyword evidence="3 6" id="KW-0378">Hydrolase</keyword>
<dbReference type="PANTHER" id="PTHR11113:SF2">
    <property type="entry name" value="ADENINE DEAMINASE"/>
    <property type="match status" value="1"/>
</dbReference>
<dbReference type="GO" id="GO:0000034">
    <property type="term" value="F:adenine deaminase activity"/>
    <property type="evidence" value="ECO:0007669"/>
    <property type="project" value="UniProtKB-UniRule"/>
</dbReference>
<dbReference type="EMBL" id="AZGA01000031">
    <property type="protein sequence ID" value="KRM34151.1"/>
    <property type="molecule type" value="Genomic_DNA"/>
</dbReference>
<evidence type="ECO:0000259" key="8">
    <source>
        <dbReference type="Pfam" id="PF13382"/>
    </source>
</evidence>
<dbReference type="PANTHER" id="PTHR11113">
    <property type="entry name" value="N-ACETYLGLUCOSAMINE-6-PHOSPHATE DEACETYLASE"/>
    <property type="match status" value="1"/>
</dbReference>
<evidence type="ECO:0000259" key="7">
    <source>
        <dbReference type="Pfam" id="PF01979"/>
    </source>
</evidence>
<reference evidence="9 10" key="1">
    <citation type="journal article" date="2015" name="Genome Announc.">
        <title>Expanding the biotechnology potential of lactobacilli through comparative genomics of 213 strains and associated genera.</title>
        <authorList>
            <person name="Sun Z."/>
            <person name="Harris H.M."/>
            <person name="McCann A."/>
            <person name="Guo C."/>
            <person name="Argimon S."/>
            <person name="Zhang W."/>
            <person name="Yang X."/>
            <person name="Jeffery I.B."/>
            <person name="Cooney J.C."/>
            <person name="Kagawa T.F."/>
            <person name="Liu W."/>
            <person name="Song Y."/>
            <person name="Salvetti E."/>
            <person name="Wrobel A."/>
            <person name="Rasinkangas P."/>
            <person name="Parkhill J."/>
            <person name="Rea M.C."/>
            <person name="O'Sullivan O."/>
            <person name="Ritari J."/>
            <person name="Douillard F.P."/>
            <person name="Paul Ross R."/>
            <person name="Yang R."/>
            <person name="Briner A.E."/>
            <person name="Felis G.E."/>
            <person name="de Vos W.M."/>
            <person name="Barrangou R."/>
            <person name="Klaenhammer T.R."/>
            <person name="Caufield P.W."/>
            <person name="Cui Y."/>
            <person name="Zhang H."/>
            <person name="O'Toole P.W."/>
        </authorList>
    </citation>
    <scope>NUCLEOTIDE SEQUENCE [LARGE SCALE GENOMIC DNA]</scope>
    <source>
        <strain evidence="9 10">DSM 18527</strain>
    </source>
</reference>
<dbReference type="InterPro" id="IPR032466">
    <property type="entry name" value="Metal_Hydrolase"/>
</dbReference>